<dbReference type="InterPro" id="IPR001128">
    <property type="entry name" value="Cyt_P450"/>
</dbReference>
<comment type="similarity">
    <text evidence="1 6">Belongs to the cytochrome P450 family.</text>
</comment>
<evidence type="ECO:0008006" key="10">
    <source>
        <dbReference type="Google" id="ProtNLM"/>
    </source>
</evidence>
<comment type="caution">
    <text evidence="8">The sequence shown here is derived from an EMBL/GenBank/DDBJ whole genome shotgun (WGS) entry which is preliminary data.</text>
</comment>
<keyword evidence="2 6" id="KW-0479">Metal-binding</keyword>
<organism evidence="8 9">
    <name type="scientific">Phialemonium thermophilum</name>
    <dbReference type="NCBI Taxonomy" id="223376"/>
    <lineage>
        <taxon>Eukaryota</taxon>
        <taxon>Fungi</taxon>
        <taxon>Dikarya</taxon>
        <taxon>Ascomycota</taxon>
        <taxon>Pezizomycotina</taxon>
        <taxon>Sordariomycetes</taxon>
        <taxon>Sordariomycetidae</taxon>
        <taxon>Cephalothecales</taxon>
        <taxon>Cephalothecaceae</taxon>
        <taxon>Phialemonium</taxon>
    </lineage>
</organism>
<dbReference type="InterPro" id="IPR017972">
    <property type="entry name" value="Cyt_P450_CS"/>
</dbReference>
<evidence type="ECO:0000256" key="5">
    <source>
        <dbReference type="ARBA" id="ARBA00023033"/>
    </source>
</evidence>
<keyword evidence="4 6" id="KW-0408">Iron</keyword>
<keyword evidence="7" id="KW-0812">Transmembrane</keyword>
<protein>
    <recommendedName>
        <fullName evidence="10">Cytochrome P450</fullName>
    </recommendedName>
</protein>
<accession>A0ABR3WR44</accession>
<proteinExistence type="inferred from homology"/>
<dbReference type="PRINTS" id="PR00463">
    <property type="entry name" value="EP450I"/>
</dbReference>
<evidence type="ECO:0000313" key="8">
    <source>
        <dbReference type="EMBL" id="KAL1866131.1"/>
    </source>
</evidence>
<evidence type="ECO:0000256" key="2">
    <source>
        <dbReference type="ARBA" id="ARBA00022723"/>
    </source>
</evidence>
<dbReference type="Pfam" id="PF00067">
    <property type="entry name" value="p450"/>
    <property type="match status" value="2"/>
</dbReference>
<dbReference type="PROSITE" id="PS00086">
    <property type="entry name" value="CYTOCHROME_P450"/>
    <property type="match status" value="1"/>
</dbReference>
<evidence type="ECO:0000256" key="3">
    <source>
        <dbReference type="ARBA" id="ARBA00023002"/>
    </source>
</evidence>
<dbReference type="PRINTS" id="PR00385">
    <property type="entry name" value="P450"/>
</dbReference>
<keyword evidence="5 6" id="KW-0503">Monooxygenase</keyword>
<evidence type="ECO:0000313" key="9">
    <source>
        <dbReference type="Proteomes" id="UP001586593"/>
    </source>
</evidence>
<keyword evidence="7" id="KW-1133">Transmembrane helix</keyword>
<keyword evidence="9" id="KW-1185">Reference proteome</keyword>
<keyword evidence="7" id="KW-0472">Membrane</keyword>
<evidence type="ECO:0000256" key="6">
    <source>
        <dbReference type="RuleBase" id="RU000461"/>
    </source>
</evidence>
<evidence type="ECO:0000256" key="4">
    <source>
        <dbReference type="ARBA" id="ARBA00023004"/>
    </source>
</evidence>
<dbReference type="InterPro" id="IPR050364">
    <property type="entry name" value="Cytochrome_P450_fung"/>
</dbReference>
<dbReference type="InterPro" id="IPR036396">
    <property type="entry name" value="Cyt_P450_sf"/>
</dbReference>
<keyword evidence="3 6" id="KW-0560">Oxidoreductase</keyword>
<dbReference type="PANTHER" id="PTHR46300:SF2">
    <property type="entry name" value="CYTOCHROME P450 MONOOXYGENASE ALNH-RELATED"/>
    <property type="match status" value="1"/>
</dbReference>
<reference evidence="8 9" key="1">
    <citation type="journal article" date="2024" name="Commun. Biol.">
        <title>Comparative genomic analysis of thermophilic fungi reveals convergent evolutionary adaptations and gene losses.</title>
        <authorList>
            <person name="Steindorff A.S."/>
            <person name="Aguilar-Pontes M.V."/>
            <person name="Robinson A.J."/>
            <person name="Andreopoulos B."/>
            <person name="LaButti K."/>
            <person name="Kuo A."/>
            <person name="Mondo S."/>
            <person name="Riley R."/>
            <person name="Otillar R."/>
            <person name="Haridas S."/>
            <person name="Lipzen A."/>
            <person name="Grimwood J."/>
            <person name="Schmutz J."/>
            <person name="Clum A."/>
            <person name="Reid I.D."/>
            <person name="Moisan M.C."/>
            <person name="Butler G."/>
            <person name="Nguyen T.T.M."/>
            <person name="Dewar K."/>
            <person name="Conant G."/>
            <person name="Drula E."/>
            <person name="Henrissat B."/>
            <person name="Hansel C."/>
            <person name="Singer S."/>
            <person name="Hutchinson M.I."/>
            <person name="de Vries R.P."/>
            <person name="Natvig D.O."/>
            <person name="Powell A.J."/>
            <person name="Tsang A."/>
            <person name="Grigoriev I.V."/>
        </authorList>
    </citation>
    <scope>NUCLEOTIDE SEQUENCE [LARGE SCALE GENOMIC DNA]</scope>
    <source>
        <strain evidence="8 9">ATCC 24622</strain>
    </source>
</reference>
<evidence type="ECO:0000256" key="1">
    <source>
        <dbReference type="ARBA" id="ARBA00010617"/>
    </source>
</evidence>
<dbReference type="InterPro" id="IPR002401">
    <property type="entry name" value="Cyt_P450_E_grp-I"/>
</dbReference>
<dbReference type="Proteomes" id="UP001586593">
    <property type="component" value="Unassembled WGS sequence"/>
</dbReference>
<name>A0ABR3WR44_9PEZI</name>
<sequence length="515" mass="58062">MAASDVGIRVLAVLVALYLAVVTGQFFLKCRRPPHYPPGPPGVPLLGNILDVPLAKPFIAFHAWTKHYGSILGLKLGPANLIVLSDPLVVRELFERRGGKYSDRPYNYIADQHIVPSEHGKTLHIIFMKRDESWREWLASELVRDILLEPDRYFDHIRKWGLMTPFVAICGRRHVNEEVIKNFYDTQHTWLDLLEPGKTPPVDFLPFLRWVPGFLAKWKRDAAFVRASQKSFYAELLASARKQLATTSLDKTADGKGTYECLMSRILREDKSGRWSDARVAYLGGGLLDAAVDTTVSTLQTLLLILAAFPHVANRAQVEIDEICGDMPPQGAALKEMPYLRACILETLRWRPATPTTLPHCLSEDDVFRGQFLPKGSTVLQNTWAIHHNEAYYESPEVFDPGRYLITPSGMRPEVVKEHPEDLGRQAWIFGVGRRGCPGEQFGQQAISITVAKLLWAFDIEAAGPLDTSIETGFHPGLVMGPNPFKVRFIPRSDSRRRAVLEDYRTSEELMSQIL</sequence>
<keyword evidence="6" id="KW-0349">Heme</keyword>
<dbReference type="SUPFAM" id="SSF48264">
    <property type="entry name" value="Cytochrome P450"/>
    <property type="match status" value="1"/>
</dbReference>
<gene>
    <name evidence="8" type="ORF">VTK73DRAFT_4876</name>
</gene>
<dbReference type="EMBL" id="JAZHXJ010000274">
    <property type="protein sequence ID" value="KAL1866131.1"/>
    <property type="molecule type" value="Genomic_DNA"/>
</dbReference>
<dbReference type="PANTHER" id="PTHR46300">
    <property type="entry name" value="P450, PUTATIVE (EUROFUNG)-RELATED-RELATED"/>
    <property type="match status" value="1"/>
</dbReference>
<feature type="transmembrane region" description="Helical" evidence="7">
    <location>
        <begin position="6"/>
        <end position="28"/>
    </location>
</feature>
<evidence type="ECO:0000256" key="7">
    <source>
        <dbReference type="SAM" id="Phobius"/>
    </source>
</evidence>
<dbReference type="Gene3D" id="1.10.630.10">
    <property type="entry name" value="Cytochrome P450"/>
    <property type="match status" value="1"/>
</dbReference>